<feature type="transmembrane region" description="Helical" evidence="1">
    <location>
        <begin position="120"/>
        <end position="140"/>
    </location>
</feature>
<dbReference type="AlphaFoldDB" id="A0A2T0MZU6"/>
<keyword evidence="1" id="KW-0472">Membrane</keyword>
<dbReference type="Proteomes" id="UP000238312">
    <property type="component" value="Unassembled WGS sequence"/>
</dbReference>
<protein>
    <recommendedName>
        <fullName evidence="4">Peptide zinc metalloprotease protein</fullName>
    </recommendedName>
</protein>
<reference evidence="2 3" key="1">
    <citation type="submission" date="2018-03" db="EMBL/GenBank/DDBJ databases">
        <title>Genomic Encyclopedia of Type Strains, Phase III (KMG-III): the genomes of soil and plant-associated and newly described type strains.</title>
        <authorList>
            <person name="Whitman W."/>
        </authorList>
    </citation>
    <scope>NUCLEOTIDE SEQUENCE [LARGE SCALE GENOMIC DNA]</scope>
    <source>
        <strain evidence="2 3">CGMCC 4.7104</strain>
    </source>
</reference>
<sequence length="290" mass="30341">MAPAVTLRRRGPDAWALASRDGPLIVDARTADAVRHLQQGITPDELPATLTWLTPADAEELARIVDDGAEHARDLELTDPAHPALLRAVAPIALAGLVLSASALLVAGTVPAGGAFAPPGVPPLLAAAVAVLVAVVTTALHESAHVLTGRPRGGPLPRVRLRWWRAVTTADLTHTWGWAKPHQLAALGAGVAVDLAVLAAFAGWTALGGGWFPRLVVAVLVARLIWQGGTHRRTDAYFAVAAALDSPSPRQAGSPRVRRLFAALAALGVCLDLVLLYGWLWRWIAAVAGL</sequence>
<keyword evidence="1" id="KW-1133">Transmembrane helix</keyword>
<keyword evidence="1" id="KW-0812">Transmembrane</keyword>
<evidence type="ECO:0000313" key="3">
    <source>
        <dbReference type="Proteomes" id="UP000238312"/>
    </source>
</evidence>
<organism evidence="2 3">
    <name type="scientific">Nonomuraea fuscirosea</name>
    <dbReference type="NCBI Taxonomy" id="1291556"/>
    <lineage>
        <taxon>Bacteria</taxon>
        <taxon>Bacillati</taxon>
        <taxon>Actinomycetota</taxon>
        <taxon>Actinomycetes</taxon>
        <taxon>Streptosporangiales</taxon>
        <taxon>Streptosporangiaceae</taxon>
        <taxon>Nonomuraea</taxon>
    </lineage>
</organism>
<feature type="transmembrane region" description="Helical" evidence="1">
    <location>
        <begin position="84"/>
        <end position="108"/>
    </location>
</feature>
<evidence type="ECO:0000313" key="2">
    <source>
        <dbReference type="EMBL" id="PRX64881.1"/>
    </source>
</evidence>
<evidence type="ECO:0008006" key="4">
    <source>
        <dbReference type="Google" id="ProtNLM"/>
    </source>
</evidence>
<feature type="transmembrane region" description="Helical" evidence="1">
    <location>
        <begin position="260"/>
        <end position="280"/>
    </location>
</feature>
<feature type="transmembrane region" description="Helical" evidence="1">
    <location>
        <begin position="210"/>
        <end position="226"/>
    </location>
</feature>
<proteinExistence type="predicted"/>
<comment type="caution">
    <text evidence="2">The sequence shown here is derived from an EMBL/GenBank/DDBJ whole genome shotgun (WGS) entry which is preliminary data.</text>
</comment>
<gene>
    <name evidence="2" type="ORF">B0I32_108242</name>
</gene>
<dbReference type="EMBL" id="PVNG01000008">
    <property type="protein sequence ID" value="PRX64881.1"/>
    <property type="molecule type" value="Genomic_DNA"/>
</dbReference>
<dbReference type="RefSeq" id="WP_106241572.1">
    <property type="nucleotide sequence ID" value="NZ_PVNG01000008.1"/>
</dbReference>
<evidence type="ECO:0000256" key="1">
    <source>
        <dbReference type="SAM" id="Phobius"/>
    </source>
</evidence>
<keyword evidence="3" id="KW-1185">Reference proteome</keyword>
<accession>A0A2T0MZU6</accession>
<feature type="transmembrane region" description="Helical" evidence="1">
    <location>
        <begin position="184"/>
        <end position="204"/>
    </location>
</feature>
<name>A0A2T0MZU6_9ACTN</name>